<evidence type="ECO:0008006" key="6">
    <source>
        <dbReference type="Google" id="ProtNLM"/>
    </source>
</evidence>
<dbReference type="GO" id="GO:0008616">
    <property type="term" value="P:tRNA queuosine(34) biosynthetic process"/>
    <property type="evidence" value="ECO:0007669"/>
    <property type="project" value="UniProtKB-KW"/>
</dbReference>
<sequence length="350" mass="38309">MLPEEAAAAAPPEAEGRPRDDVRLLVIDRAEGRWRHARFTELPALLQAGDLLVFNVSQTLPAALRAERADTGEPVRLHFSNRLDGYDTPTTTLPEHWVVEVRRADGTPSPHGETRPGDSFIIGDVARVEVLEPFARSRRYWVAAVSASAFELMARLGEPVRYGYVSKPWPLAAYQTEVGEVPGSAEMPSAARPFTGRIRWALRQAGVEFTSVLLHTGLSSDEVEGDHVGLDSVYPEWFSVPPAAAAQVNRALREGRRVIAVGTTVVRALESAAIGPREVAPVEGWTNLFVGPDRPPQVVRGLVTGLHAPRSTHLAMLAAFVPPEILRTAYADAQRSGYRWHEFGDLCLIV</sequence>
<keyword evidence="1" id="KW-0963">Cytoplasm</keyword>
<protein>
    <recommendedName>
        <fullName evidence="6">S-adenosylmethionine:tRNA ribosyltransferase-isomerase</fullName>
    </recommendedName>
</protein>
<dbReference type="InterPro" id="IPR042118">
    <property type="entry name" value="QueA_dom1"/>
</dbReference>
<dbReference type="Gene3D" id="2.40.10.240">
    <property type="entry name" value="QueA-like"/>
    <property type="match status" value="1"/>
</dbReference>
<evidence type="ECO:0000313" key="5">
    <source>
        <dbReference type="EMBL" id="PZM89981.1"/>
    </source>
</evidence>
<dbReference type="Gene3D" id="3.40.1780.10">
    <property type="entry name" value="QueA-like"/>
    <property type="match status" value="1"/>
</dbReference>
<dbReference type="Pfam" id="PF02547">
    <property type="entry name" value="Queuosine_synth"/>
    <property type="match status" value="1"/>
</dbReference>
<keyword evidence="4" id="KW-0671">Queuosine biosynthesis</keyword>
<dbReference type="InterPro" id="IPR042119">
    <property type="entry name" value="QueA_dom2"/>
</dbReference>
<dbReference type="InterPro" id="IPR003699">
    <property type="entry name" value="QueA"/>
</dbReference>
<evidence type="ECO:0000256" key="2">
    <source>
        <dbReference type="ARBA" id="ARBA00022679"/>
    </source>
</evidence>
<dbReference type="AlphaFoldDB" id="A0A2W4ITT8"/>
<gene>
    <name evidence="5" type="ORF">DIU77_18470</name>
</gene>
<dbReference type="EMBL" id="QGUI01000908">
    <property type="protein sequence ID" value="PZM89981.1"/>
    <property type="molecule type" value="Genomic_DNA"/>
</dbReference>
<evidence type="ECO:0000256" key="4">
    <source>
        <dbReference type="ARBA" id="ARBA00022785"/>
    </source>
</evidence>
<dbReference type="SUPFAM" id="SSF111337">
    <property type="entry name" value="QueA-like"/>
    <property type="match status" value="1"/>
</dbReference>
<name>A0A2W4ITT8_9PSEU</name>
<keyword evidence="2" id="KW-0808">Transferase</keyword>
<dbReference type="InterPro" id="IPR036100">
    <property type="entry name" value="QueA_sf"/>
</dbReference>
<organism evidence="5">
    <name type="scientific">Thermocrispum agreste</name>
    <dbReference type="NCBI Taxonomy" id="37925"/>
    <lineage>
        <taxon>Bacteria</taxon>
        <taxon>Bacillati</taxon>
        <taxon>Actinomycetota</taxon>
        <taxon>Actinomycetes</taxon>
        <taxon>Pseudonocardiales</taxon>
        <taxon>Pseudonocardiaceae</taxon>
        <taxon>Thermocrispum</taxon>
    </lineage>
</organism>
<proteinExistence type="predicted"/>
<evidence type="ECO:0000256" key="3">
    <source>
        <dbReference type="ARBA" id="ARBA00022691"/>
    </source>
</evidence>
<accession>A0A2W4ITT8</accession>
<reference evidence="5" key="1">
    <citation type="submission" date="2018-05" db="EMBL/GenBank/DDBJ databases">
        <authorList>
            <person name="Lanie J.A."/>
            <person name="Ng W.-L."/>
            <person name="Kazmierczak K.M."/>
            <person name="Andrzejewski T.M."/>
            <person name="Davidsen T.M."/>
            <person name="Wayne K.J."/>
            <person name="Tettelin H."/>
            <person name="Glass J.I."/>
            <person name="Rusch D."/>
            <person name="Podicherti R."/>
            <person name="Tsui H.-C.T."/>
            <person name="Winkler M.E."/>
        </authorList>
    </citation>
    <scope>NUCLEOTIDE SEQUENCE</scope>
    <source>
        <strain evidence="5">ZC4RG45</strain>
    </source>
</reference>
<evidence type="ECO:0000256" key="1">
    <source>
        <dbReference type="ARBA" id="ARBA00022490"/>
    </source>
</evidence>
<dbReference type="GO" id="GO:0051075">
    <property type="term" value="F:S-adenosylmethionine:tRNA ribosyltransferase-isomerase activity"/>
    <property type="evidence" value="ECO:0007669"/>
    <property type="project" value="TreeGrafter"/>
</dbReference>
<comment type="caution">
    <text evidence="5">The sequence shown here is derived from an EMBL/GenBank/DDBJ whole genome shotgun (WGS) entry which is preliminary data.</text>
</comment>
<keyword evidence="3" id="KW-0949">S-adenosyl-L-methionine</keyword>
<dbReference type="PANTHER" id="PTHR30307">
    <property type="entry name" value="S-ADENOSYLMETHIONINE:TRNA RIBOSYLTRANSFERASE-ISOMERASE"/>
    <property type="match status" value="1"/>
</dbReference>
<dbReference type="PANTHER" id="PTHR30307:SF0">
    <property type="entry name" value="S-ADENOSYLMETHIONINE:TRNA RIBOSYLTRANSFERASE-ISOMERASE"/>
    <property type="match status" value="1"/>
</dbReference>